<dbReference type="Pfam" id="PF19567">
    <property type="entry name" value="CpsB_CapC"/>
    <property type="match status" value="1"/>
</dbReference>
<dbReference type="STRING" id="402384.HM131_05090"/>
<evidence type="ECO:0000313" key="6">
    <source>
        <dbReference type="EMBL" id="ARI76248.1"/>
    </source>
</evidence>
<dbReference type="GO" id="GO:0004725">
    <property type="term" value="F:protein tyrosine phosphatase activity"/>
    <property type="evidence" value="ECO:0007669"/>
    <property type="project" value="UniProtKB-UniRule"/>
</dbReference>
<evidence type="ECO:0000256" key="3">
    <source>
        <dbReference type="ARBA" id="ARBA00022912"/>
    </source>
</evidence>
<dbReference type="EMBL" id="CP020772">
    <property type="protein sequence ID" value="ARI76248.1"/>
    <property type="molecule type" value="Genomic_DNA"/>
</dbReference>
<proteinExistence type="inferred from homology"/>
<evidence type="ECO:0000256" key="1">
    <source>
        <dbReference type="ARBA" id="ARBA00005750"/>
    </source>
</evidence>
<dbReference type="InterPro" id="IPR016195">
    <property type="entry name" value="Pol/histidinol_Pase-like"/>
</dbReference>
<name>A0A1W5ZSH7_9BACI</name>
<dbReference type="SUPFAM" id="SSF89550">
    <property type="entry name" value="PHP domain-like"/>
    <property type="match status" value="1"/>
</dbReference>
<dbReference type="PANTHER" id="PTHR39181:SF1">
    <property type="entry name" value="TYROSINE-PROTEIN PHOSPHATASE YWQE"/>
    <property type="match status" value="1"/>
</dbReference>
<dbReference type="Gene3D" id="3.20.20.140">
    <property type="entry name" value="Metal-dependent hydrolases"/>
    <property type="match status" value="1"/>
</dbReference>
<evidence type="ECO:0000313" key="7">
    <source>
        <dbReference type="Proteomes" id="UP000192527"/>
    </source>
</evidence>
<organism evidence="6 7">
    <name type="scientific">Halobacillus mangrovi</name>
    <dbReference type="NCBI Taxonomy" id="402384"/>
    <lineage>
        <taxon>Bacteria</taxon>
        <taxon>Bacillati</taxon>
        <taxon>Bacillota</taxon>
        <taxon>Bacilli</taxon>
        <taxon>Bacillales</taxon>
        <taxon>Bacillaceae</taxon>
        <taxon>Halobacillus</taxon>
    </lineage>
</organism>
<dbReference type="AlphaFoldDB" id="A0A1W5ZSH7"/>
<accession>A0A1W5ZSH7</accession>
<reference evidence="6 7" key="1">
    <citation type="submission" date="2017-04" db="EMBL/GenBank/DDBJ databases">
        <title>The whole genome sequencing and assembly of Halobacillus mangrovi strain.</title>
        <authorList>
            <person name="Lee S.-J."/>
            <person name="Park M.-K."/>
            <person name="Kim J.-Y."/>
            <person name="Lee Y.-J."/>
            <person name="Yi H."/>
            <person name="Bahn Y.-S."/>
            <person name="Kim J.F."/>
            <person name="Lee D.-W."/>
        </authorList>
    </citation>
    <scope>NUCLEOTIDE SEQUENCE [LARGE SCALE GENOMIC DNA]</scope>
    <source>
        <strain evidence="6 7">KTB 131</strain>
    </source>
</reference>
<keyword evidence="3 5" id="KW-0904">Protein phosphatase</keyword>
<dbReference type="GO" id="GO:0030145">
    <property type="term" value="F:manganese ion binding"/>
    <property type="evidence" value="ECO:0007669"/>
    <property type="project" value="UniProtKB-UniRule"/>
</dbReference>
<dbReference type="OrthoDB" id="9788539at2"/>
<comment type="catalytic activity">
    <reaction evidence="4 5">
        <text>O-phospho-L-tyrosyl-[protein] + H2O = L-tyrosyl-[protein] + phosphate</text>
        <dbReference type="Rhea" id="RHEA:10684"/>
        <dbReference type="Rhea" id="RHEA-COMP:10136"/>
        <dbReference type="Rhea" id="RHEA-COMP:20101"/>
        <dbReference type="ChEBI" id="CHEBI:15377"/>
        <dbReference type="ChEBI" id="CHEBI:43474"/>
        <dbReference type="ChEBI" id="CHEBI:46858"/>
        <dbReference type="ChEBI" id="CHEBI:61978"/>
        <dbReference type="EC" id="3.1.3.48"/>
    </reaction>
</comment>
<comment type="similarity">
    <text evidence="1 5">Belongs to the metallo-dependent hydrolases superfamily. CpsB/CapC family.</text>
</comment>
<dbReference type="PANTHER" id="PTHR39181">
    <property type="entry name" value="TYROSINE-PROTEIN PHOSPHATASE YWQE"/>
    <property type="match status" value="1"/>
</dbReference>
<dbReference type="PIRSF" id="PIRSF016557">
    <property type="entry name" value="Caps_synth_CpsB"/>
    <property type="match status" value="1"/>
</dbReference>
<evidence type="ECO:0000256" key="5">
    <source>
        <dbReference type="PIRNR" id="PIRNR016557"/>
    </source>
</evidence>
<dbReference type="InterPro" id="IPR016667">
    <property type="entry name" value="Caps_polysacc_synth_CpsB/CapC"/>
</dbReference>
<dbReference type="EC" id="3.1.3.48" evidence="5"/>
<protein>
    <recommendedName>
        <fullName evidence="5">Tyrosine-protein phosphatase</fullName>
        <ecNumber evidence="5">3.1.3.48</ecNumber>
    </recommendedName>
</protein>
<dbReference type="KEGG" id="hmn:HM131_05090"/>
<evidence type="ECO:0000256" key="4">
    <source>
        <dbReference type="ARBA" id="ARBA00051722"/>
    </source>
</evidence>
<keyword evidence="2 5" id="KW-0378">Hydrolase</keyword>
<dbReference type="RefSeq" id="WP_085028593.1">
    <property type="nucleotide sequence ID" value="NZ_CP020772.1"/>
</dbReference>
<keyword evidence="7" id="KW-1185">Reference proteome</keyword>
<evidence type="ECO:0000256" key="2">
    <source>
        <dbReference type="ARBA" id="ARBA00022801"/>
    </source>
</evidence>
<sequence>MIDIHSHILPGVDDGAQTIEESMKMAEAAVADGIDTIIATPHHKNGSFDNYKHDIIIQVGELNRQLQQRNIPLEVLPGQETRVYGELLNGLETNDILPINEKTNYVFVEFPSGSVPKYASQLFFDLQMAEYQPIIVHPERNKQLIEQPDLIYSFVKRGAFTQLTAGSVCGHFGRKIKKFSHQLIEHNLAHLIATDAHNTSARGFCLTDAYGEVRKEFGLDMVYLLSENAEAVVNGKVLGAEPPEHIKKVKLFGLFG</sequence>
<dbReference type="Proteomes" id="UP000192527">
    <property type="component" value="Chromosome"/>
</dbReference>
<gene>
    <name evidence="6" type="ORF">HM131_05090</name>
</gene>